<dbReference type="NCBIfam" id="TIGR00229">
    <property type="entry name" value="sensory_box"/>
    <property type="match status" value="1"/>
</dbReference>
<dbReference type="Gene3D" id="6.10.340.10">
    <property type="match status" value="1"/>
</dbReference>
<dbReference type="SMART" id="SM00387">
    <property type="entry name" value="HATPase_c"/>
    <property type="match status" value="1"/>
</dbReference>
<dbReference type="InterPro" id="IPR003661">
    <property type="entry name" value="HisK_dim/P_dom"/>
</dbReference>
<dbReference type="InterPro" id="IPR004358">
    <property type="entry name" value="Sig_transdc_His_kin-like_C"/>
</dbReference>
<dbReference type="Gene3D" id="3.30.565.10">
    <property type="entry name" value="Histidine kinase-like ATPase, C-terminal domain"/>
    <property type="match status" value="1"/>
</dbReference>
<dbReference type="SUPFAM" id="SSF47384">
    <property type="entry name" value="Homodimeric domain of signal transducing histidine kinase"/>
    <property type="match status" value="1"/>
</dbReference>
<feature type="transmembrane region" description="Helical" evidence="8">
    <location>
        <begin position="193"/>
        <end position="210"/>
    </location>
</feature>
<dbReference type="CDD" id="cd06225">
    <property type="entry name" value="HAMP"/>
    <property type="match status" value="1"/>
</dbReference>
<evidence type="ECO:0000313" key="14">
    <source>
        <dbReference type="EMBL" id="ATX79567.1"/>
    </source>
</evidence>
<feature type="domain" description="PAS" evidence="11">
    <location>
        <begin position="263"/>
        <end position="308"/>
    </location>
</feature>
<evidence type="ECO:0000256" key="1">
    <source>
        <dbReference type="ARBA" id="ARBA00000085"/>
    </source>
</evidence>
<keyword evidence="8" id="KW-0812">Transmembrane</keyword>
<dbReference type="InterPro" id="IPR001789">
    <property type="entry name" value="Sig_transdc_resp-reg_receiver"/>
</dbReference>
<feature type="domain" description="PAC" evidence="12">
    <location>
        <begin position="332"/>
        <end position="386"/>
    </location>
</feature>
<dbReference type="InterPro" id="IPR036890">
    <property type="entry name" value="HATPase_C_sf"/>
</dbReference>
<evidence type="ECO:0000259" key="10">
    <source>
        <dbReference type="PROSITE" id="PS50110"/>
    </source>
</evidence>
<dbReference type="SUPFAM" id="SSF52172">
    <property type="entry name" value="CheY-like"/>
    <property type="match status" value="1"/>
</dbReference>
<dbReference type="SMART" id="SM00448">
    <property type="entry name" value="REC"/>
    <property type="match status" value="1"/>
</dbReference>
<evidence type="ECO:0000256" key="7">
    <source>
        <dbReference type="PROSITE-ProRule" id="PRU00169"/>
    </source>
</evidence>
<keyword evidence="5" id="KW-0808">Transferase</keyword>
<dbReference type="PRINTS" id="PR00344">
    <property type="entry name" value="BCTRLSENSOR"/>
</dbReference>
<proteinExistence type="predicted"/>
<dbReference type="Gene3D" id="3.30.450.20">
    <property type="entry name" value="PAS domain"/>
    <property type="match status" value="1"/>
</dbReference>
<dbReference type="PROSITE" id="PS50113">
    <property type="entry name" value="PAC"/>
    <property type="match status" value="1"/>
</dbReference>
<dbReference type="InterPro" id="IPR000014">
    <property type="entry name" value="PAS"/>
</dbReference>
<dbReference type="PROSITE" id="PS50112">
    <property type="entry name" value="PAS"/>
    <property type="match status" value="1"/>
</dbReference>
<dbReference type="InterPro" id="IPR003660">
    <property type="entry name" value="HAMP_dom"/>
</dbReference>
<evidence type="ECO:0000256" key="8">
    <source>
        <dbReference type="SAM" id="Phobius"/>
    </source>
</evidence>
<dbReference type="OrthoDB" id="1931120at2"/>
<dbReference type="PANTHER" id="PTHR43065:SF42">
    <property type="entry name" value="TWO-COMPONENT SENSOR PPRA"/>
    <property type="match status" value="1"/>
</dbReference>
<dbReference type="InterPro" id="IPR001610">
    <property type="entry name" value="PAC"/>
</dbReference>
<evidence type="ECO:0000256" key="5">
    <source>
        <dbReference type="ARBA" id="ARBA00022679"/>
    </source>
</evidence>
<reference evidence="14 15" key="1">
    <citation type="submission" date="2016-12" db="EMBL/GenBank/DDBJ databases">
        <title>Isolation and genomic insights into novel planktonic Zetaproteobacteria from stratified waters of the Chesapeake Bay.</title>
        <authorList>
            <person name="McAllister S.M."/>
            <person name="Kato S."/>
            <person name="Chan C.S."/>
            <person name="Chiu B.K."/>
            <person name="Field E.K."/>
        </authorList>
    </citation>
    <scope>NUCLEOTIDE SEQUENCE [LARGE SCALE GENOMIC DNA]</scope>
    <source>
        <strain evidence="14 15">CP-5</strain>
    </source>
</reference>
<feature type="domain" description="Histidine kinase" evidence="9">
    <location>
        <begin position="399"/>
        <end position="624"/>
    </location>
</feature>
<dbReference type="InterPro" id="IPR035965">
    <property type="entry name" value="PAS-like_dom_sf"/>
</dbReference>
<evidence type="ECO:0000259" key="12">
    <source>
        <dbReference type="PROSITE" id="PS50113"/>
    </source>
</evidence>
<dbReference type="SUPFAM" id="SSF55874">
    <property type="entry name" value="ATPase domain of HSP90 chaperone/DNA topoisomerase II/histidine kinase"/>
    <property type="match status" value="1"/>
</dbReference>
<name>A0A2K8KXB7_MARES</name>
<evidence type="ECO:0000259" key="9">
    <source>
        <dbReference type="PROSITE" id="PS50109"/>
    </source>
</evidence>
<dbReference type="PROSITE" id="PS50885">
    <property type="entry name" value="HAMP"/>
    <property type="match status" value="1"/>
</dbReference>
<dbReference type="PROSITE" id="PS50110">
    <property type="entry name" value="RESPONSE_REGULATORY"/>
    <property type="match status" value="1"/>
</dbReference>
<feature type="modified residue" description="4-aspartylphosphate" evidence="7">
    <location>
        <position position="696"/>
    </location>
</feature>
<dbReference type="Pfam" id="PF02518">
    <property type="entry name" value="HATPase_c"/>
    <property type="match status" value="1"/>
</dbReference>
<gene>
    <name evidence="14" type="ORF">Ga0123461_1148</name>
</gene>
<dbReference type="Pfam" id="PF00672">
    <property type="entry name" value="HAMP"/>
    <property type="match status" value="1"/>
</dbReference>
<keyword evidence="8" id="KW-0472">Membrane</keyword>
<sequence length="765" mass="83917">MRYSLRWLLPLVLITFTVAVAAWSYQTNGKIAEDEVEQDQLLHMSLEMDQLQRHIELELREGMMASVQEEISTLGVNPEVEIAFLSDHHDIVIASIFFASVGNSVEGMIDKYLSNSSGIRLEQFQQVKQSLSSRVFLEGEGENQKVIGIYPVVTGRQVGELRPTLIGLLYAQRSLAKLKAVALQNVVRQISQFSLVLALLTVFLCMFLHFQVTERIRKIVSAARLVSEGDLSVRTGISGNDELGEVASTMDQMVSRWAEAEAKLTKLSQGVEQSGESMVIMDFQGVVEYVNPAFSRLSGYSIDEVIGNLALWFKNSNDPVGRDLWGSMILGNPWHGRIINEKKDGSTYPSMLTVSPIRNDAGDLINYVAVQQDLSEHENLEEQFRQAQKMEALGTLVGGIAHEFNNSLAGMTGNLYLAKQGASQLPEVVARLEVVEKLSFRSAELIKNLLSFARKGIIQKTDIVLSTLLKEVIKIYQASLPEHIKLNTDIEATSVVVHGDQNLLQQSLMNIINNACDALHGVDDPSISIKLDVFAADGDFRVAHPECKPGNYASISIRDNGVGIKADDLPHIFEPFYTTKTVEQGAGLGLSMVYGALQSHGGAIEIDSAKDVGSLVRIYLPLVDVSAEEGAGSESSIVTQGQGERILLVDDNITLLSSEKAILESLNYKVLTASNGQEAIDLFNANMNSVDLVLMDVVMPVMGGVEAVRKLRELKPELKVVFSSGYDRENIHKSDGLGSETIISKPFKVEALSAALRTELDGHLN</sequence>
<evidence type="ECO:0000259" key="13">
    <source>
        <dbReference type="PROSITE" id="PS50885"/>
    </source>
</evidence>
<keyword evidence="4 7" id="KW-0597">Phosphoprotein</keyword>
<dbReference type="Pfam" id="PF13426">
    <property type="entry name" value="PAS_9"/>
    <property type="match status" value="1"/>
</dbReference>
<dbReference type="Gene3D" id="3.40.50.2300">
    <property type="match status" value="1"/>
</dbReference>
<dbReference type="SMART" id="SM00304">
    <property type="entry name" value="HAMP"/>
    <property type="match status" value="1"/>
</dbReference>
<evidence type="ECO:0000259" key="11">
    <source>
        <dbReference type="PROSITE" id="PS50112"/>
    </source>
</evidence>
<keyword evidence="6" id="KW-0418">Kinase</keyword>
<evidence type="ECO:0000256" key="4">
    <source>
        <dbReference type="ARBA" id="ARBA00022553"/>
    </source>
</evidence>
<dbReference type="CDD" id="cd00130">
    <property type="entry name" value="PAS"/>
    <property type="match status" value="1"/>
</dbReference>
<dbReference type="SMART" id="SM00086">
    <property type="entry name" value="PAC"/>
    <property type="match status" value="1"/>
</dbReference>
<dbReference type="InterPro" id="IPR003594">
    <property type="entry name" value="HATPase_dom"/>
</dbReference>
<feature type="domain" description="Response regulatory" evidence="10">
    <location>
        <begin position="645"/>
        <end position="760"/>
    </location>
</feature>
<comment type="subcellular location">
    <subcellularLocation>
        <location evidence="2">Membrane</location>
    </subcellularLocation>
</comment>
<dbReference type="EC" id="2.7.13.3" evidence="3"/>
<dbReference type="Gene3D" id="1.10.287.130">
    <property type="match status" value="1"/>
</dbReference>
<dbReference type="SUPFAM" id="SSF158472">
    <property type="entry name" value="HAMP domain-like"/>
    <property type="match status" value="1"/>
</dbReference>
<dbReference type="PANTHER" id="PTHR43065">
    <property type="entry name" value="SENSOR HISTIDINE KINASE"/>
    <property type="match status" value="1"/>
</dbReference>
<dbReference type="InterPro" id="IPR005467">
    <property type="entry name" value="His_kinase_dom"/>
</dbReference>
<feature type="domain" description="HAMP" evidence="13">
    <location>
        <begin position="210"/>
        <end position="262"/>
    </location>
</feature>
<evidence type="ECO:0000256" key="6">
    <source>
        <dbReference type="ARBA" id="ARBA00022777"/>
    </source>
</evidence>
<comment type="catalytic activity">
    <reaction evidence="1">
        <text>ATP + protein L-histidine = ADP + protein N-phospho-L-histidine.</text>
        <dbReference type="EC" id="2.7.13.3"/>
    </reaction>
</comment>
<dbReference type="EMBL" id="CP018799">
    <property type="protein sequence ID" value="ATX79567.1"/>
    <property type="molecule type" value="Genomic_DNA"/>
</dbReference>
<dbReference type="GO" id="GO:0016020">
    <property type="term" value="C:membrane"/>
    <property type="evidence" value="ECO:0007669"/>
    <property type="project" value="UniProtKB-SubCell"/>
</dbReference>
<dbReference type="RefSeq" id="WP_100277446.1">
    <property type="nucleotide sequence ID" value="NZ_CP018799.1"/>
</dbReference>
<accession>A0A2K8KXB7</accession>
<evidence type="ECO:0000256" key="2">
    <source>
        <dbReference type="ARBA" id="ARBA00004370"/>
    </source>
</evidence>
<dbReference type="InterPro" id="IPR036097">
    <property type="entry name" value="HisK_dim/P_sf"/>
</dbReference>
<dbReference type="SUPFAM" id="SSF55785">
    <property type="entry name" value="PYP-like sensor domain (PAS domain)"/>
    <property type="match status" value="1"/>
</dbReference>
<dbReference type="CDD" id="cd00156">
    <property type="entry name" value="REC"/>
    <property type="match status" value="1"/>
</dbReference>
<dbReference type="InterPro" id="IPR011006">
    <property type="entry name" value="CheY-like_superfamily"/>
</dbReference>
<dbReference type="GO" id="GO:0000155">
    <property type="term" value="F:phosphorelay sensor kinase activity"/>
    <property type="evidence" value="ECO:0007669"/>
    <property type="project" value="InterPro"/>
</dbReference>
<evidence type="ECO:0000313" key="15">
    <source>
        <dbReference type="Proteomes" id="UP000231701"/>
    </source>
</evidence>
<organism evidence="14 15">
    <name type="scientific">Mariprofundus aestuarium</name>
    <dbReference type="NCBI Taxonomy" id="1921086"/>
    <lineage>
        <taxon>Bacteria</taxon>
        <taxon>Pseudomonadati</taxon>
        <taxon>Pseudomonadota</taxon>
        <taxon>Candidatius Mariprofundia</taxon>
        <taxon>Mariprofundales</taxon>
        <taxon>Mariprofundaceae</taxon>
        <taxon>Mariprofundus</taxon>
    </lineage>
</organism>
<dbReference type="CDD" id="cd00082">
    <property type="entry name" value="HisKA"/>
    <property type="match status" value="1"/>
</dbReference>
<dbReference type="PROSITE" id="PS50109">
    <property type="entry name" value="HIS_KIN"/>
    <property type="match status" value="1"/>
</dbReference>
<protein>
    <recommendedName>
        <fullName evidence="3">histidine kinase</fullName>
        <ecNumber evidence="3">2.7.13.3</ecNumber>
    </recommendedName>
</protein>
<evidence type="ECO:0000256" key="3">
    <source>
        <dbReference type="ARBA" id="ARBA00012438"/>
    </source>
</evidence>
<dbReference type="Pfam" id="PF00072">
    <property type="entry name" value="Response_reg"/>
    <property type="match status" value="1"/>
</dbReference>
<keyword evidence="8" id="KW-1133">Transmembrane helix</keyword>
<dbReference type="InterPro" id="IPR000700">
    <property type="entry name" value="PAS-assoc_C"/>
</dbReference>
<dbReference type="AlphaFoldDB" id="A0A2K8KXB7"/>
<keyword evidence="15" id="KW-1185">Reference proteome</keyword>
<dbReference type="KEGG" id="maes:Ga0123461_1148"/>
<dbReference type="Proteomes" id="UP000231701">
    <property type="component" value="Chromosome"/>
</dbReference>